<dbReference type="PROSITE" id="PS51098">
    <property type="entry name" value="PTS_EIIB_TYPE_1"/>
    <property type="match status" value="1"/>
</dbReference>
<dbReference type="PANTHER" id="PTHR30009:SF4">
    <property type="entry name" value="PTS SYSTEM N-ACETYLGLUCOSAMINE-SPECIFIC EIICBA COMPONENT"/>
    <property type="match status" value="1"/>
</dbReference>
<keyword evidence="1" id="KW-0813">Transport</keyword>
<feature type="active site" description="Phosphocysteine intermediate; for EIIB activity" evidence="6">
    <location>
        <position position="27"/>
    </location>
</feature>
<dbReference type="Gene3D" id="3.30.1360.60">
    <property type="entry name" value="Glucose permease domain IIB"/>
    <property type="match status" value="1"/>
</dbReference>
<evidence type="ECO:0000313" key="9">
    <source>
        <dbReference type="Proteomes" id="UP000184390"/>
    </source>
</evidence>
<evidence type="ECO:0000256" key="1">
    <source>
        <dbReference type="ARBA" id="ARBA00022448"/>
    </source>
</evidence>
<evidence type="ECO:0000256" key="2">
    <source>
        <dbReference type="ARBA" id="ARBA00022597"/>
    </source>
</evidence>
<keyword evidence="4" id="KW-0598">Phosphotransferase system</keyword>
<keyword evidence="5" id="KW-0418">Kinase</keyword>
<dbReference type="InterPro" id="IPR001996">
    <property type="entry name" value="PTS_IIB_1"/>
</dbReference>
<accession>A0ABY1HYS3</accession>
<dbReference type="EMBL" id="FQYL01000001">
    <property type="protein sequence ID" value="SHI32511.1"/>
    <property type="molecule type" value="Genomic_DNA"/>
</dbReference>
<name>A0ABY1HYS3_9ACTO</name>
<dbReference type="InterPro" id="IPR036878">
    <property type="entry name" value="Glu_permease_IIB"/>
</dbReference>
<keyword evidence="9" id="KW-1185">Reference proteome</keyword>
<dbReference type="PROSITE" id="PS01035">
    <property type="entry name" value="PTS_EIIB_TYPE_1_CYS"/>
    <property type="match status" value="1"/>
</dbReference>
<sequence length="92" mass="9326">MSARPLDLDTLLNALGGAENIDALEPCITRLRIEVRDPRAVDRAALRAVGAHGATAAGRVVQVVVGPSADDLAAGIAARLWPDGSGATDDAG</sequence>
<dbReference type="InterPro" id="IPR050429">
    <property type="entry name" value="PTS_Glucose_EIICBA"/>
</dbReference>
<evidence type="ECO:0000256" key="4">
    <source>
        <dbReference type="ARBA" id="ARBA00022683"/>
    </source>
</evidence>
<reference evidence="8 9" key="1">
    <citation type="submission" date="2016-11" db="EMBL/GenBank/DDBJ databases">
        <authorList>
            <person name="Varghese N."/>
            <person name="Submissions S."/>
        </authorList>
    </citation>
    <scope>NUCLEOTIDE SEQUENCE [LARGE SCALE GENOMIC DNA]</scope>
    <source>
        <strain evidence="8 9">PA</strain>
    </source>
</reference>
<evidence type="ECO:0000313" key="8">
    <source>
        <dbReference type="EMBL" id="SHI32511.1"/>
    </source>
</evidence>
<feature type="domain" description="PTS EIIB type-1" evidence="7">
    <location>
        <begin position="5"/>
        <end position="86"/>
    </location>
</feature>
<comment type="caution">
    <text evidence="8">The sequence shown here is derived from an EMBL/GenBank/DDBJ whole genome shotgun (WGS) entry which is preliminary data.</text>
</comment>
<evidence type="ECO:0000259" key="7">
    <source>
        <dbReference type="PROSITE" id="PS51098"/>
    </source>
</evidence>
<dbReference type="SUPFAM" id="SSF55604">
    <property type="entry name" value="Glucose permease domain IIB"/>
    <property type="match status" value="1"/>
</dbReference>
<dbReference type="InterPro" id="IPR018113">
    <property type="entry name" value="PTrfase_EIIB_Cys"/>
</dbReference>
<evidence type="ECO:0000256" key="6">
    <source>
        <dbReference type="PROSITE-ProRule" id="PRU00421"/>
    </source>
</evidence>
<dbReference type="Proteomes" id="UP000184390">
    <property type="component" value="Unassembled WGS sequence"/>
</dbReference>
<evidence type="ECO:0000256" key="5">
    <source>
        <dbReference type="ARBA" id="ARBA00022777"/>
    </source>
</evidence>
<dbReference type="PANTHER" id="PTHR30009">
    <property type="entry name" value="CYTOCHROME C-TYPE SYNTHESIS PROTEIN AND PTS TRANSMEMBRANE COMPONENT"/>
    <property type="match status" value="1"/>
</dbReference>
<protein>
    <submittedName>
        <fullName evidence="8">PTS system, N-acetylglucosamine-specific IIB component</fullName>
    </submittedName>
</protein>
<gene>
    <name evidence="8" type="ORF">SAMN05216246_101237</name>
</gene>
<organism evidence="8 9">
    <name type="scientific">Actinomyces denticolens</name>
    <dbReference type="NCBI Taxonomy" id="52767"/>
    <lineage>
        <taxon>Bacteria</taxon>
        <taxon>Bacillati</taxon>
        <taxon>Actinomycetota</taxon>
        <taxon>Actinomycetes</taxon>
        <taxon>Actinomycetales</taxon>
        <taxon>Actinomycetaceae</taxon>
        <taxon>Actinomyces</taxon>
    </lineage>
</organism>
<proteinExistence type="predicted"/>
<dbReference type="Pfam" id="PF00367">
    <property type="entry name" value="PTS_EIIB"/>
    <property type="match status" value="1"/>
</dbReference>
<keyword evidence="2" id="KW-0762">Sugar transport</keyword>
<keyword evidence="3" id="KW-0808">Transferase</keyword>
<dbReference type="RefSeq" id="WP_073451178.1">
    <property type="nucleotide sequence ID" value="NZ_FQYL01000001.1"/>
</dbReference>
<evidence type="ECO:0000256" key="3">
    <source>
        <dbReference type="ARBA" id="ARBA00022679"/>
    </source>
</evidence>
<dbReference type="NCBIfam" id="TIGR00826">
    <property type="entry name" value="EIIB_glc"/>
    <property type="match status" value="1"/>
</dbReference>